<protein>
    <submittedName>
        <fullName evidence="1">Uncharacterized protein</fullName>
    </submittedName>
</protein>
<name>A0ABD1XLS5_9MARC</name>
<keyword evidence="2" id="KW-1185">Reference proteome</keyword>
<gene>
    <name evidence="1" type="ORF">R1flu_028443</name>
</gene>
<evidence type="ECO:0000313" key="1">
    <source>
        <dbReference type="EMBL" id="KAL2609870.1"/>
    </source>
</evidence>
<organism evidence="1 2">
    <name type="scientific">Riccia fluitans</name>
    <dbReference type="NCBI Taxonomy" id="41844"/>
    <lineage>
        <taxon>Eukaryota</taxon>
        <taxon>Viridiplantae</taxon>
        <taxon>Streptophyta</taxon>
        <taxon>Embryophyta</taxon>
        <taxon>Marchantiophyta</taxon>
        <taxon>Marchantiopsida</taxon>
        <taxon>Marchantiidae</taxon>
        <taxon>Marchantiales</taxon>
        <taxon>Ricciaceae</taxon>
        <taxon>Riccia</taxon>
    </lineage>
</organism>
<comment type="caution">
    <text evidence="1">The sequence shown here is derived from an EMBL/GenBank/DDBJ whole genome shotgun (WGS) entry which is preliminary data.</text>
</comment>
<accession>A0ABD1XLS5</accession>
<dbReference type="Proteomes" id="UP001605036">
    <property type="component" value="Unassembled WGS sequence"/>
</dbReference>
<sequence>MSHPNLSAMRFHEVEEKGVREYFKLTKDKDEHYVNRQKGPAGVVVQIINDYLLCRGNMRRCSLPAVSVFLELMHYWTRDWVSTLAGGLAMAVKE</sequence>
<reference evidence="1 2" key="1">
    <citation type="submission" date="2024-09" db="EMBL/GenBank/DDBJ databases">
        <title>Chromosome-scale assembly of Riccia fluitans.</title>
        <authorList>
            <person name="Paukszto L."/>
            <person name="Sawicki J."/>
            <person name="Karawczyk K."/>
            <person name="Piernik-Szablinska J."/>
            <person name="Szczecinska M."/>
            <person name="Mazdziarz M."/>
        </authorList>
    </citation>
    <scope>NUCLEOTIDE SEQUENCE [LARGE SCALE GENOMIC DNA]</scope>
    <source>
        <strain evidence="1">Rf_01</strain>
        <tissue evidence="1">Aerial parts of the thallus</tissue>
    </source>
</reference>
<evidence type="ECO:0000313" key="2">
    <source>
        <dbReference type="Proteomes" id="UP001605036"/>
    </source>
</evidence>
<proteinExistence type="predicted"/>
<dbReference type="AlphaFoldDB" id="A0ABD1XLS5"/>
<dbReference type="EMBL" id="JBHFFA010000008">
    <property type="protein sequence ID" value="KAL2609870.1"/>
    <property type="molecule type" value="Genomic_DNA"/>
</dbReference>